<keyword evidence="3" id="KW-1185">Reference proteome</keyword>
<feature type="coiled-coil region" evidence="1">
    <location>
        <begin position="61"/>
        <end position="91"/>
    </location>
</feature>
<accession>A0A923PIT0</accession>
<name>A0A923PIT0_9BACT</name>
<dbReference type="RefSeq" id="WP_187465479.1">
    <property type="nucleotide sequence ID" value="NZ_JACSIT010000065.1"/>
</dbReference>
<protein>
    <submittedName>
        <fullName evidence="2">Uncharacterized protein</fullName>
    </submittedName>
</protein>
<evidence type="ECO:0000256" key="1">
    <source>
        <dbReference type="SAM" id="Coils"/>
    </source>
</evidence>
<dbReference type="AlphaFoldDB" id="A0A923PIT0"/>
<sequence>MPKNKKTKKAKKKTPMQYVGEKMLGSVIETIAGDPTSAGIGFIFSLVTGDDGGAAMDQAQLDELKNISSKLNEAIKELKEVNKKLGDISEHLKELVDGQRLDRWLGAHAAILDDIGRIDTVFENYLQYFTPTPDGKLPHMGRRTFDIFYERVLGSNDSVEFCLANIHNQIMGPTRGTGLLDLYADMISQRIAADGKSWFEATIIKPYSFQEYYTKVTSEQINKYADDYCEYYKSIVNSQLMAIILICEVNSGDTNDRFIGISEIKNFAIKMAEQEEVFILNLGKILNAWVYTVNLGSSGNIAVGNLYRYSQVNLDNADKVAFLPFNRAGGGDEALASKKYYEETVYPNVLEGRAQDYLEKAEDILATSMVFSSLREDFQGKSIFRRVIVYAQMYNMATAGHTPSKLKDEERIMQLANQMNDLRLEGFAPEPISCSNIFPMTSFGVISVRSNLYRIVFQVDKDGSYSLASPNYPFDIEGYSGKYQFLTQNDLDVEVDVDAENPVEIIHICPFMTVAG</sequence>
<organism evidence="2 3">
    <name type="scientific">Neolewinella lacunae</name>
    <dbReference type="NCBI Taxonomy" id="1517758"/>
    <lineage>
        <taxon>Bacteria</taxon>
        <taxon>Pseudomonadati</taxon>
        <taxon>Bacteroidota</taxon>
        <taxon>Saprospiria</taxon>
        <taxon>Saprospirales</taxon>
        <taxon>Lewinellaceae</taxon>
        <taxon>Neolewinella</taxon>
    </lineage>
</organism>
<dbReference type="Proteomes" id="UP000650081">
    <property type="component" value="Unassembled WGS sequence"/>
</dbReference>
<comment type="caution">
    <text evidence="2">The sequence shown here is derived from an EMBL/GenBank/DDBJ whole genome shotgun (WGS) entry which is preliminary data.</text>
</comment>
<dbReference type="EMBL" id="JACSIT010000065">
    <property type="protein sequence ID" value="MBC6993365.1"/>
    <property type="molecule type" value="Genomic_DNA"/>
</dbReference>
<evidence type="ECO:0000313" key="2">
    <source>
        <dbReference type="EMBL" id="MBC6993365.1"/>
    </source>
</evidence>
<reference evidence="2" key="1">
    <citation type="submission" date="2020-08" db="EMBL/GenBank/DDBJ databases">
        <title>Lewinella bacteria from marine environments.</title>
        <authorList>
            <person name="Zhong Y."/>
        </authorList>
    </citation>
    <scope>NUCLEOTIDE SEQUENCE</scope>
    <source>
        <strain evidence="2">KCTC 42187</strain>
    </source>
</reference>
<keyword evidence="1" id="KW-0175">Coiled coil</keyword>
<proteinExistence type="predicted"/>
<evidence type="ECO:0000313" key="3">
    <source>
        <dbReference type="Proteomes" id="UP000650081"/>
    </source>
</evidence>
<gene>
    <name evidence="2" type="ORF">H9S92_04270</name>
</gene>